<comment type="caution">
    <text evidence="3">The sequence shown here is derived from an EMBL/GenBank/DDBJ whole genome shotgun (WGS) entry which is preliminary data.</text>
</comment>
<evidence type="ECO:0000256" key="2">
    <source>
        <dbReference type="RuleBase" id="RU362080"/>
    </source>
</evidence>
<comment type="function">
    <text evidence="2">Antitoxin component of a type II toxin-antitoxin (TA) system.</text>
</comment>
<dbReference type="OrthoDB" id="165038at2"/>
<comment type="similarity">
    <text evidence="1 2">Belongs to the phD/YefM antitoxin family.</text>
</comment>
<evidence type="ECO:0000313" key="4">
    <source>
        <dbReference type="Proteomes" id="UP000255207"/>
    </source>
</evidence>
<accession>A0A370L7V5</accession>
<dbReference type="EMBL" id="QQTP01000004">
    <property type="protein sequence ID" value="RDJ26126.1"/>
    <property type="molecule type" value="Genomic_DNA"/>
</dbReference>
<evidence type="ECO:0000256" key="1">
    <source>
        <dbReference type="ARBA" id="ARBA00009981"/>
    </source>
</evidence>
<dbReference type="Proteomes" id="UP000255207">
    <property type="component" value="Unassembled WGS sequence"/>
</dbReference>
<gene>
    <name evidence="3" type="ORF">DWE98_09790</name>
</gene>
<dbReference type="InterPro" id="IPR036165">
    <property type="entry name" value="YefM-like_sf"/>
</dbReference>
<dbReference type="NCBIfam" id="TIGR01552">
    <property type="entry name" value="phd_fam"/>
    <property type="match status" value="1"/>
</dbReference>
<evidence type="ECO:0000313" key="3">
    <source>
        <dbReference type="EMBL" id="RDJ26126.1"/>
    </source>
</evidence>
<dbReference type="SUPFAM" id="SSF143120">
    <property type="entry name" value="YefM-like"/>
    <property type="match status" value="1"/>
</dbReference>
<dbReference type="Gene3D" id="3.40.1620.10">
    <property type="entry name" value="YefM-like domain"/>
    <property type="match status" value="1"/>
</dbReference>
<proteinExistence type="inferred from homology"/>
<reference evidence="4" key="1">
    <citation type="submission" date="2018-07" db="EMBL/GenBank/DDBJ databases">
        <authorList>
            <person name="Safronova V.I."/>
            <person name="Chirak E.R."/>
            <person name="Sazanova A.L."/>
        </authorList>
    </citation>
    <scope>NUCLEOTIDE SEQUENCE [LARGE SCALE GENOMIC DNA]</scope>
    <source>
        <strain evidence="4">RCAM04685</strain>
    </source>
</reference>
<organism evidence="3 4">
    <name type="scientific">Bosea caraganae</name>
    <dbReference type="NCBI Taxonomy" id="2763117"/>
    <lineage>
        <taxon>Bacteria</taxon>
        <taxon>Pseudomonadati</taxon>
        <taxon>Pseudomonadota</taxon>
        <taxon>Alphaproteobacteria</taxon>
        <taxon>Hyphomicrobiales</taxon>
        <taxon>Boseaceae</taxon>
        <taxon>Bosea</taxon>
    </lineage>
</organism>
<dbReference type="Pfam" id="PF02604">
    <property type="entry name" value="PhdYeFM_antitox"/>
    <property type="match status" value="1"/>
</dbReference>
<keyword evidence="4" id="KW-1185">Reference proteome</keyword>
<sequence length="87" mass="9907">MRVSTADFIKHYGALADRALAEPITITKNGRDRLVVMSADEYSRLKRRERKALLAEELSDEELKLIAESEPPAGLEHLDSELEGWKR</sequence>
<dbReference type="RefSeq" id="WP_114829015.1">
    <property type="nucleotide sequence ID" value="NZ_QQTO01000022.1"/>
</dbReference>
<name>A0A370L7V5_9HYPH</name>
<protein>
    <recommendedName>
        <fullName evidence="2">Antitoxin</fullName>
    </recommendedName>
</protein>
<dbReference type="AlphaFoldDB" id="A0A370L7V5"/>
<dbReference type="InterPro" id="IPR006442">
    <property type="entry name" value="Antitoxin_Phd/YefM"/>
</dbReference>